<sequence length="128" mass="14116">MAPRPLYLIFVRLGTWPALLGRSAAAKDVELLVLRHKIAVLRPANPRPRLDRSDRSARRARSPTTHQARNLSMDLGDQADDFRFLIRGRADQFTASFDAALPGADIQVAKTPPRCHEPTPTPNASSAP</sequence>
<keyword evidence="3" id="KW-1185">Reference proteome</keyword>
<accession>A0A3N1H3V6</accession>
<evidence type="ECO:0000313" key="3">
    <source>
        <dbReference type="Proteomes" id="UP000268727"/>
    </source>
</evidence>
<reference evidence="2 3" key="1">
    <citation type="submission" date="2018-11" db="EMBL/GenBank/DDBJ databases">
        <title>Sequencing the genomes of 1000 actinobacteria strains.</title>
        <authorList>
            <person name="Klenk H.-P."/>
        </authorList>
    </citation>
    <scope>NUCLEOTIDE SEQUENCE [LARGE SCALE GENOMIC DNA]</scope>
    <source>
        <strain evidence="2 3">DSM 44231</strain>
    </source>
</reference>
<feature type="region of interest" description="Disordered" evidence="1">
    <location>
        <begin position="108"/>
        <end position="128"/>
    </location>
</feature>
<comment type="caution">
    <text evidence="2">The sequence shown here is derived from an EMBL/GenBank/DDBJ whole genome shotgun (WGS) entry which is preliminary data.</text>
</comment>
<evidence type="ECO:0000313" key="2">
    <source>
        <dbReference type="EMBL" id="ROP37189.1"/>
    </source>
</evidence>
<gene>
    <name evidence="2" type="ORF">EDD40_2482</name>
</gene>
<dbReference type="AlphaFoldDB" id="A0A3N1H3V6"/>
<organism evidence="2 3">
    <name type="scientific">Saccharothrix texasensis</name>
    <dbReference type="NCBI Taxonomy" id="103734"/>
    <lineage>
        <taxon>Bacteria</taxon>
        <taxon>Bacillati</taxon>
        <taxon>Actinomycetota</taxon>
        <taxon>Actinomycetes</taxon>
        <taxon>Pseudonocardiales</taxon>
        <taxon>Pseudonocardiaceae</taxon>
        <taxon>Saccharothrix</taxon>
    </lineage>
</organism>
<proteinExistence type="predicted"/>
<evidence type="ECO:0000256" key="1">
    <source>
        <dbReference type="SAM" id="MobiDB-lite"/>
    </source>
</evidence>
<dbReference type="EMBL" id="RJKM01000001">
    <property type="protein sequence ID" value="ROP37189.1"/>
    <property type="molecule type" value="Genomic_DNA"/>
</dbReference>
<protein>
    <submittedName>
        <fullName evidence="2">Uncharacterized protein</fullName>
    </submittedName>
</protein>
<name>A0A3N1H3V6_9PSEU</name>
<feature type="region of interest" description="Disordered" evidence="1">
    <location>
        <begin position="43"/>
        <end position="73"/>
    </location>
</feature>
<feature type="compositionally biased region" description="Basic and acidic residues" evidence="1">
    <location>
        <begin position="48"/>
        <end position="57"/>
    </location>
</feature>
<dbReference type="Proteomes" id="UP000268727">
    <property type="component" value="Unassembled WGS sequence"/>
</dbReference>
<dbReference type="RefSeq" id="WP_211348156.1">
    <property type="nucleotide sequence ID" value="NZ_RJKM01000001.1"/>
</dbReference>